<evidence type="ECO:0000256" key="1">
    <source>
        <dbReference type="PROSITE-ProRule" id="PRU00984"/>
    </source>
</evidence>
<dbReference type="InterPro" id="IPR043162">
    <property type="entry name" value="DOCK_C_lobe_C"/>
</dbReference>
<comment type="similarity">
    <text evidence="1">Belongs to the DOCK family.</text>
</comment>
<dbReference type="PROSITE" id="PS51651">
    <property type="entry name" value="DOCKER"/>
    <property type="match status" value="1"/>
</dbReference>
<organism evidence="3">
    <name type="scientific">Timema tahoe</name>
    <dbReference type="NCBI Taxonomy" id="61484"/>
    <lineage>
        <taxon>Eukaryota</taxon>
        <taxon>Metazoa</taxon>
        <taxon>Ecdysozoa</taxon>
        <taxon>Arthropoda</taxon>
        <taxon>Hexapoda</taxon>
        <taxon>Insecta</taxon>
        <taxon>Pterygota</taxon>
        <taxon>Neoptera</taxon>
        <taxon>Polyneoptera</taxon>
        <taxon>Phasmatodea</taxon>
        <taxon>Timematodea</taxon>
        <taxon>Timematoidea</taxon>
        <taxon>Timematidae</taxon>
        <taxon>Timema</taxon>
    </lineage>
</organism>
<dbReference type="PANTHER" id="PTHR45653:SF10">
    <property type="entry name" value="MYOBLAST CITY, ISOFORM B"/>
    <property type="match status" value="1"/>
</dbReference>
<reference evidence="3" key="1">
    <citation type="submission" date="2020-11" db="EMBL/GenBank/DDBJ databases">
        <authorList>
            <person name="Tran Van P."/>
        </authorList>
    </citation>
    <scope>NUCLEOTIDE SEQUENCE</scope>
</reference>
<dbReference type="AlphaFoldDB" id="A0A7R9FN13"/>
<accession>A0A7R9FN13</accession>
<dbReference type="GO" id="GO:0005085">
    <property type="term" value="F:guanyl-nucleotide exchange factor activity"/>
    <property type="evidence" value="ECO:0007669"/>
    <property type="project" value="InterPro"/>
</dbReference>
<protein>
    <recommendedName>
        <fullName evidence="2">DOCKER domain-containing protein</fullName>
    </recommendedName>
</protein>
<dbReference type="GO" id="GO:0007520">
    <property type="term" value="P:myoblast fusion"/>
    <property type="evidence" value="ECO:0007669"/>
    <property type="project" value="TreeGrafter"/>
</dbReference>
<dbReference type="GO" id="GO:0007264">
    <property type="term" value="P:small GTPase-mediated signal transduction"/>
    <property type="evidence" value="ECO:0007669"/>
    <property type="project" value="InterPro"/>
</dbReference>
<evidence type="ECO:0000259" key="2">
    <source>
        <dbReference type="PROSITE" id="PS51651"/>
    </source>
</evidence>
<dbReference type="GO" id="GO:0005737">
    <property type="term" value="C:cytoplasm"/>
    <property type="evidence" value="ECO:0007669"/>
    <property type="project" value="TreeGrafter"/>
</dbReference>
<feature type="domain" description="DOCKER" evidence="2">
    <location>
        <begin position="1"/>
        <end position="159"/>
    </location>
</feature>
<dbReference type="InterPro" id="IPR026791">
    <property type="entry name" value="DOCK"/>
</dbReference>
<dbReference type="GO" id="GO:0031267">
    <property type="term" value="F:small GTPase binding"/>
    <property type="evidence" value="ECO:0007669"/>
    <property type="project" value="TreeGrafter"/>
</dbReference>
<dbReference type="GO" id="GO:0005886">
    <property type="term" value="C:plasma membrane"/>
    <property type="evidence" value="ECO:0007669"/>
    <property type="project" value="TreeGrafter"/>
</dbReference>
<dbReference type="Pfam" id="PF20422">
    <property type="entry name" value="DHR-2_Lobe_B"/>
    <property type="match status" value="1"/>
</dbReference>
<dbReference type="Gene3D" id="1.20.58.740">
    <property type="match status" value="1"/>
</dbReference>
<dbReference type="GO" id="GO:0016477">
    <property type="term" value="P:cell migration"/>
    <property type="evidence" value="ECO:0007669"/>
    <property type="project" value="TreeGrafter"/>
</dbReference>
<dbReference type="InterPro" id="IPR046770">
    <property type="entry name" value="DOCKER_Lobe_B"/>
</dbReference>
<name>A0A7R9FN13_9NEOP</name>
<sequence length="159" mass="18008">MDERKQRLSGKPVSDQILRYHRVNDVQKFRFSRPFHRRDPGVTGDADNEFASLWLERTVLVTSYPLPGILRWFPVTSADTYQIDLSLPDDPQVSPLRNAIETMEGSNRTLRDLIVAHRSDPSLQLNPLSMKINGIVDAAVMGGITNYEKVSRALSSFLP</sequence>
<proteinExistence type="inferred from homology"/>
<dbReference type="EMBL" id="OE001238">
    <property type="protein sequence ID" value="CAD7456334.1"/>
    <property type="molecule type" value="Genomic_DNA"/>
</dbReference>
<dbReference type="PANTHER" id="PTHR45653">
    <property type="entry name" value="DEDICATOR OF CYTOKINESIS"/>
    <property type="match status" value="1"/>
</dbReference>
<dbReference type="InterPro" id="IPR027357">
    <property type="entry name" value="DOCKER_dom"/>
</dbReference>
<evidence type="ECO:0000313" key="3">
    <source>
        <dbReference type="EMBL" id="CAD7456334.1"/>
    </source>
</evidence>
<gene>
    <name evidence="3" type="ORF">TTEB3V08_LOCUS4366</name>
</gene>